<dbReference type="RefSeq" id="WP_242664417.1">
    <property type="nucleotide sequence ID" value="NZ_FXWJ01000002.1"/>
</dbReference>
<dbReference type="Pfam" id="PF09678">
    <property type="entry name" value="Caa3_CtaG"/>
    <property type="match status" value="1"/>
</dbReference>
<evidence type="ECO:0000256" key="5">
    <source>
        <dbReference type="ARBA" id="ARBA00023136"/>
    </source>
</evidence>
<feature type="transmembrane region" description="Helical" evidence="7">
    <location>
        <begin position="292"/>
        <end position="311"/>
    </location>
</feature>
<keyword evidence="4 7" id="KW-1133">Transmembrane helix</keyword>
<dbReference type="Proteomes" id="UP000194464">
    <property type="component" value="Unassembled WGS sequence"/>
</dbReference>
<comment type="caution">
    <text evidence="9">The sequence shown here is derived from an EMBL/GenBank/DDBJ whole genome shotgun (WGS) entry which is preliminary data.</text>
</comment>
<keyword evidence="2" id="KW-1003">Cell membrane</keyword>
<feature type="transmembrane region" description="Helical" evidence="7">
    <location>
        <begin position="426"/>
        <end position="448"/>
    </location>
</feature>
<name>A0ABY1RBL0_9MICO</name>
<evidence type="ECO:0000313" key="10">
    <source>
        <dbReference type="Proteomes" id="UP000194464"/>
    </source>
</evidence>
<keyword evidence="3 7" id="KW-0812">Transmembrane</keyword>
<dbReference type="PANTHER" id="PTHR34820">
    <property type="entry name" value="INNER MEMBRANE PROTEIN YEBZ"/>
    <property type="match status" value="1"/>
</dbReference>
<feature type="transmembrane region" description="Helical" evidence="7">
    <location>
        <begin position="625"/>
        <end position="647"/>
    </location>
</feature>
<feature type="region of interest" description="Disordered" evidence="6">
    <location>
        <begin position="1"/>
        <end position="22"/>
    </location>
</feature>
<dbReference type="Pfam" id="PF05425">
    <property type="entry name" value="CopD"/>
    <property type="match status" value="1"/>
</dbReference>
<evidence type="ECO:0000313" key="9">
    <source>
        <dbReference type="EMBL" id="SMQ66950.1"/>
    </source>
</evidence>
<feature type="compositionally biased region" description="Low complexity" evidence="6">
    <location>
        <begin position="669"/>
        <end position="684"/>
    </location>
</feature>
<feature type="transmembrane region" description="Helical" evidence="7">
    <location>
        <begin position="513"/>
        <end position="531"/>
    </location>
</feature>
<dbReference type="InterPro" id="IPR008457">
    <property type="entry name" value="Cu-R_CopD_dom"/>
</dbReference>
<evidence type="ECO:0000256" key="6">
    <source>
        <dbReference type="SAM" id="MobiDB-lite"/>
    </source>
</evidence>
<keyword evidence="10" id="KW-1185">Reference proteome</keyword>
<protein>
    <submittedName>
        <fullName evidence="9">Copper resistance protein D</fullName>
    </submittedName>
</protein>
<comment type="subcellular location">
    <subcellularLocation>
        <location evidence="1">Cell membrane</location>
        <topology evidence="1">Multi-pass membrane protein</topology>
    </subcellularLocation>
</comment>
<evidence type="ECO:0000256" key="7">
    <source>
        <dbReference type="SAM" id="Phobius"/>
    </source>
</evidence>
<organism evidence="9 10">
    <name type="scientific">Plantibacter elymi</name>
    <name type="common">nom. nud.</name>
    <dbReference type="NCBI Taxonomy" id="199708"/>
    <lineage>
        <taxon>Bacteria</taxon>
        <taxon>Bacillati</taxon>
        <taxon>Actinomycetota</taxon>
        <taxon>Actinomycetes</taxon>
        <taxon>Micrococcales</taxon>
        <taxon>Microbacteriaceae</taxon>
        <taxon>Plantibacter</taxon>
    </lineage>
</organism>
<feature type="transmembrane region" description="Helical" evidence="7">
    <location>
        <begin position="224"/>
        <end position="244"/>
    </location>
</feature>
<feature type="transmembrane region" description="Helical" evidence="7">
    <location>
        <begin position="78"/>
        <end position="98"/>
    </location>
</feature>
<reference evidence="9 10" key="1">
    <citation type="submission" date="2017-04" db="EMBL/GenBank/DDBJ databases">
        <authorList>
            <person name="Varghese N."/>
            <person name="Submissions S."/>
        </authorList>
    </citation>
    <scope>NUCLEOTIDE SEQUENCE [LARGE SCALE GENOMIC DNA]</scope>
    <source>
        <strain evidence="9 10">VKM Ac-1784</strain>
    </source>
</reference>
<keyword evidence="5 7" id="KW-0472">Membrane</keyword>
<feature type="compositionally biased region" description="Basic and acidic residues" evidence="6">
    <location>
        <begin position="657"/>
        <end position="666"/>
    </location>
</feature>
<evidence type="ECO:0000256" key="4">
    <source>
        <dbReference type="ARBA" id="ARBA00022989"/>
    </source>
</evidence>
<feature type="transmembrane region" description="Helical" evidence="7">
    <location>
        <begin position="543"/>
        <end position="564"/>
    </location>
</feature>
<proteinExistence type="predicted"/>
<dbReference type="PANTHER" id="PTHR34820:SF4">
    <property type="entry name" value="INNER MEMBRANE PROTEIN YEBZ"/>
    <property type="match status" value="1"/>
</dbReference>
<feature type="transmembrane region" description="Helical" evidence="7">
    <location>
        <begin position="394"/>
        <end position="414"/>
    </location>
</feature>
<feature type="transmembrane region" description="Helical" evidence="7">
    <location>
        <begin position="33"/>
        <end position="58"/>
    </location>
</feature>
<feature type="transmembrane region" description="Helical" evidence="7">
    <location>
        <begin position="460"/>
        <end position="480"/>
    </location>
</feature>
<feature type="transmembrane region" description="Helical" evidence="7">
    <location>
        <begin position="192"/>
        <end position="212"/>
    </location>
</feature>
<feature type="transmembrane region" description="Helical" evidence="7">
    <location>
        <begin position="164"/>
        <end position="185"/>
    </location>
</feature>
<feature type="transmembrane region" description="Helical" evidence="7">
    <location>
        <begin position="118"/>
        <end position="144"/>
    </location>
</feature>
<evidence type="ECO:0000256" key="1">
    <source>
        <dbReference type="ARBA" id="ARBA00004651"/>
    </source>
</evidence>
<feature type="compositionally biased region" description="Basic and acidic residues" evidence="6">
    <location>
        <begin position="685"/>
        <end position="708"/>
    </location>
</feature>
<dbReference type="InterPro" id="IPR019108">
    <property type="entry name" value="Caa3_assmbl_CtaG-rel"/>
</dbReference>
<feature type="transmembrane region" description="Helical" evidence="7">
    <location>
        <begin position="331"/>
        <end position="352"/>
    </location>
</feature>
<feature type="region of interest" description="Disordered" evidence="6">
    <location>
        <begin position="657"/>
        <end position="708"/>
    </location>
</feature>
<evidence type="ECO:0000259" key="8">
    <source>
        <dbReference type="Pfam" id="PF05425"/>
    </source>
</evidence>
<sequence>MAETTIPSNAPEADPSGERGPSPVLVPIRAPEAVMLAALPVAVVVALSALQFTGAFTTGTLLSDPGVIVTRGLPVARVVHDAAASVTIGLLIAATFLLPGQRILPGVVSFSQSKAIRWAAWAASVWLAAGIAVLVFTAANSIGVPVSSPTFAKTFVFYATQLELGQTLVCSLACVLVVFCIVLLARRLAWIAAANAIAVFALLPLSLSGHAAGSDEHGNAVNSLAIHLIGVTAWVGGLVAVILLRRKIGDQIGAVVARYSVLAGWAFGAVAFSGFVNASLRLAGPTDLLTQYGLLLVAKTVALVLLGLAGVWHRLRLIPRLQAEPGKRSTFIRLAVVEVVVMAVTMGVSVALSRSQPPVSQEPVADDVRRRLLGFAYPPEVTPLRMFTEWHVDWMWAGLAVVGAAWYLWAFRTLRRRGDAWPVVRLIAWLAGCAALLYATSGGLAVYGQIHFSTHMLQHMALMMIVPPLLVLGGPILLALRTLPSRTDGGRGLREWILAVVHSRYLRLLSKPAVAGVLFAGSLVVFYYTGWFEWAMLAHQGHILMTVHFLATGYLFFWVLIGIDPGPNRPAYPFRIILLLATLAFHAFFGLAIMSSATVLAEGWWTALGYTNTAALLADQAVGGGIAWSVGEIPAVLVALIVVSQWVRSDERAAKRYDRRADRDGTRNSPTTTPASPASTTTTRLLERTTRDHTRTDPTRRRRPTPET</sequence>
<evidence type="ECO:0000256" key="3">
    <source>
        <dbReference type="ARBA" id="ARBA00022692"/>
    </source>
</evidence>
<feature type="transmembrane region" description="Helical" evidence="7">
    <location>
        <begin position="576"/>
        <end position="605"/>
    </location>
</feature>
<feature type="transmembrane region" description="Helical" evidence="7">
    <location>
        <begin position="256"/>
        <end position="280"/>
    </location>
</feature>
<dbReference type="EMBL" id="FXWJ01000002">
    <property type="protein sequence ID" value="SMQ66950.1"/>
    <property type="molecule type" value="Genomic_DNA"/>
</dbReference>
<evidence type="ECO:0000256" key="2">
    <source>
        <dbReference type="ARBA" id="ARBA00022475"/>
    </source>
</evidence>
<accession>A0ABY1RBL0</accession>
<gene>
    <name evidence="9" type="ORF">SAMN06295909_1359</name>
</gene>
<feature type="domain" description="Copper resistance protein D" evidence="8">
    <location>
        <begin position="254"/>
        <end position="352"/>
    </location>
</feature>
<dbReference type="InterPro" id="IPR032694">
    <property type="entry name" value="CopC/D"/>
</dbReference>